<dbReference type="GO" id="GO:0005524">
    <property type="term" value="F:ATP binding"/>
    <property type="evidence" value="ECO:0007669"/>
    <property type="project" value="InterPro"/>
</dbReference>
<organism evidence="6 7">
    <name type="scientific">Phytopseudomonas punonensis</name>
    <dbReference type="NCBI Taxonomy" id="1220495"/>
    <lineage>
        <taxon>Bacteria</taxon>
        <taxon>Pseudomonadati</taxon>
        <taxon>Pseudomonadota</taxon>
        <taxon>Gammaproteobacteria</taxon>
        <taxon>Pseudomonadales</taxon>
        <taxon>Pseudomonadaceae</taxon>
        <taxon>Phytopseudomonas</taxon>
    </lineage>
</organism>
<dbReference type="Pfam" id="PF20437">
    <property type="entry name" value="LonC_helical"/>
    <property type="match status" value="1"/>
</dbReference>
<dbReference type="GO" id="GO:0030163">
    <property type="term" value="P:protein catabolic process"/>
    <property type="evidence" value="ECO:0007669"/>
    <property type="project" value="InterPro"/>
</dbReference>
<name>A0A1M7MU34_9GAMM</name>
<evidence type="ECO:0000259" key="5">
    <source>
        <dbReference type="PROSITE" id="PS51786"/>
    </source>
</evidence>
<evidence type="ECO:0000313" key="7">
    <source>
        <dbReference type="Proteomes" id="UP000184305"/>
    </source>
</evidence>
<dbReference type="SUPFAM" id="SSF54211">
    <property type="entry name" value="Ribosomal protein S5 domain 2-like"/>
    <property type="match status" value="1"/>
</dbReference>
<proteinExistence type="inferred from homology"/>
<evidence type="ECO:0000256" key="4">
    <source>
        <dbReference type="SAM" id="MobiDB-lite"/>
    </source>
</evidence>
<sequence>MPDPVAAGLRLAPDALTRPFSPTQFAFTTTDDLEPFRGVLGQERAVQALQFGVAMPRPGYNVFVMGEPGTGRFSFVKRYLRAEGKRLETPPDRVYVNHFDEPREPRAVELAAGTAGEFIADINALIDNLLATFPAVFEHPSFQQKKSAIDRAFNKRYDQALDVIEKLSLERGIALYRDSTNIAFTPMLDGKALDEAEFAQLPEADRERFHDDIAALEERLNEELASLPQWKRESSNQLRQLNEDTITVALQPLLAPLSQKYAENAGVCAYLQAMQVDLLKSVIDLLIEVEKADAQTRKLLEELYCPSLIVGHHADGGAPVVFEPHPTYDNLFGRIEYNTDQGALYTSYRQLRPGALHRANGGFLILEAEKFLSEPFVWEALKRALQSRKLKMESPLGDLGRIATVTLNPETIPLQLKVVIIGSRQLYYALQDADPDFQEMFRVLVDFDEDIPLADESLEQFAQLMKTRTTEEGMAPLSAAAVARLATHSARLAEHQGRLSARIGDLFQLVSEADFIRNLAGEAVTDADHIERALKAKATRTGRVSARIIDDMLAGIILIDTAGAAIGKCNGLTVLEVGDSAFGVPARISATVYPGGSGIVDIEREVNLGQPIHSKGVMILTGFLGSRYAQEFPLEISASIALEQSYGYVDGDSASLGEVCTLISALSRTPLKQCFAITGSINQFGEVQAVGGVNEKIEGFFRLCEARGLTGEQGAIIPHSNVSTLMLDERVLQAVRAGQFHVYSVRHVDEALSLLVGEDAGTPDDKGRFPAGSVNARVVERLREIAEIGMGEEEKPEQAKEALTAALPEKAPKKPRGKKSTVEPVNTPS</sequence>
<dbReference type="AlphaFoldDB" id="A0A1M7MU34"/>
<feature type="coiled-coil region" evidence="3">
    <location>
        <begin position="206"/>
        <end position="233"/>
    </location>
</feature>
<gene>
    <name evidence="6" type="ORF">SAMN05216288_0088</name>
</gene>
<accession>A0A1M7MU34</accession>
<dbReference type="EC" id="3.4.21.53" evidence="2"/>
<dbReference type="OrthoDB" id="9758568at2"/>
<comment type="catalytic activity">
    <reaction evidence="2">
        <text>Hydrolysis of proteins in presence of ATP.</text>
        <dbReference type="EC" id="3.4.21.53"/>
    </reaction>
</comment>
<dbReference type="GO" id="GO:0006508">
    <property type="term" value="P:proteolysis"/>
    <property type="evidence" value="ECO:0007669"/>
    <property type="project" value="UniProtKB-KW"/>
</dbReference>
<protein>
    <recommendedName>
        <fullName evidence="2">endopeptidase La</fullName>
        <ecNumber evidence="2">3.4.21.53</ecNumber>
    </recommendedName>
</protein>
<keyword evidence="2" id="KW-0720">Serine protease</keyword>
<dbReference type="SUPFAM" id="SSF52540">
    <property type="entry name" value="P-loop containing nucleoside triphosphate hydrolases"/>
    <property type="match status" value="1"/>
</dbReference>
<comment type="similarity">
    <text evidence="2">Belongs to the peptidase S16 family.</text>
</comment>
<dbReference type="InterPro" id="IPR046843">
    <property type="entry name" value="LonB_AAA-LID"/>
</dbReference>
<dbReference type="InterPro" id="IPR020568">
    <property type="entry name" value="Ribosomal_Su5_D2-typ_SF"/>
</dbReference>
<dbReference type="PRINTS" id="PR00830">
    <property type="entry name" value="ENDOLAPTASE"/>
</dbReference>
<dbReference type="Gene3D" id="1.10.8.60">
    <property type="match status" value="1"/>
</dbReference>
<dbReference type="Pfam" id="PF13654">
    <property type="entry name" value="AAA_32"/>
    <property type="match status" value="1"/>
</dbReference>
<dbReference type="InterPro" id="IPR008269">
    <property type="entry name" value="Lon_proteolytic"/>
</dbReference>
<dbReference type="Gene3D" id="3.30.230.10">
    <property type="match status" value="1"/>
</dbReference>
<evidence type="ECO:0000256" key="2">
    <source>
        <dbReference type="PROSITE-ProRule" id="PRU01122"/>
    </source>
</evidence>
<dbReference type="InterPro" id="IPR027417">
    <property type="entry name" value="P-loop_NTPase"/>
</dbReference>
<dbReference type="PANTHER" id="PTHR10046">
    <property type="entry name" value="ATP DEPENDENT LON PROTEASE FAMILY MEMBER"/>
    <property type="match status" value="1"/>
</dbReference>
<dbReference type="EMBL" id="FRBQ01000010">
    <property type="protein sequence ID" value="SHM94518.1"/>
    <property type="molecule type" value="Genomic_DNA"/>
</dbReference>
<feature type="domain" description="Lon proteolytic" evidence="5">
    <location>
        <begin position="563"/>
        <end position="758"/>
    </location>
</feature>
<dbReference type="InterPro" id="IPR027065">
    <property type="entry name" value="Lon_Prtase"/>
</dbReference>
<keyword evidence="7" id="KW-1185">Reference proteome</keyword>
<feature type="region of interest" description="Disordered" evidence="4">
    <location>
        <begin position="788"/>
        <end position="829"/>
    </location>
</feature>
<reference evidence="7" key="1">
    <citation type="submission" date="2016-11" db="EMBL/GenBank/DDBJ databases">
        <authorList>
            <person name="Varghese N."/>
            <person name="Submissions S."/>
        </authorList>
    </citation>
    <scope>NUCLEOTIDE SEQUENCE [LARGE SCALE GENOMIC DNA]</scope>
    <source>
        <strain evidence="7">CECT 8089</strain>
    </source>
</reference>
<keyword evidence="1 2" id="KW-0645">Protease</keyword>
<dbReference type="Proteomes" id="UP000184305">
    <property type="component" value="Unassembled WGS sequence"/>
</dbReference>
<keyword evidence="2" id="KW-0378">Hydrolase</keyword>
<feature type="active site" evidence="2">
    <location>
        <position position="653"/>
    </location>
</feature>
<dbReference type="GO" id="GO:0004252">
    <property type="term" value="F:serine-type endopeptidase activity"/>
    <property type="evidence" value="ECO:0007669"/>
    <property type="project" value="UniProtKB-UniRule"/>
</dbReference>
<dbReference type="Gene3D" id="3.40.50.300">
    <property type="entry name" value="P-loop containing nucleotide triphosphate hydrolases"/>
    <property type="match status" value="2"/>
</dbReference>
<feature type="active site" evidence="2">
    <location>
        <position position="696"/>
    </location>
</feature>
<dbReference type="RefSeq" id="WP_073267958.1">
    <property type="nucleotide sequence ID" value="NZ_FRBQ01000010.1"/>
</dbReference>
<dbReference type="GO" id="GO:0004176">
    <property type="term" value="F:ATP-dependent peptidase activity"/>
    <property type="evidence" value="ECO:0007669"/>
    <property type="project" value="UniProtKB-UniRule"/>
</dbReference>
<dbReference type="InterPro" id="IPR014721">
    <property type="entry name" value="Ribsml_uS5_D2-typ_fold_subgr"/>
</dbReference>
<dbReference type="STRING" id="1220495.SAMN05216288_0088"/>
<keyword evidence="3" id="KW-0175">Coiled coil</keyword>
<dbReference type="InterPro" id="IPR041699">
    <property type="entry name" value="AAA_32"/>
</dbReference>
<dbReference type="InterPro" id="IPR046844">
    <property type="entry name" value="Lon-like_helical"/>
</dbReference>
<evidence type="ECO:0000256" key="3">
    <source>
        <dbReference type="SAM" id="Coils"/>
    </source>
</evidence>
<dbReference type="Pfam" id="PF20436">
    <property type="entry name" value="LonB_AAA-LID"/>
    <property type="match status" value="1"/>
</dbReference>
<dbReference type="PROSITE" id="PS51786">
    <property type="entry name" value="LON_PROTEOLYTIC"/>
    <property type="match status" value="1"/>
</dbReference>
<evidence type="ECO:0000313" key="6">
    <source>
        <dbReference type="EMBL" id="SHM94518.1"/>
    </source>
</evidence>
<evidence type="ECO:0000256" key="1">
    <source>
        <dbReference type="ARBA" id="ARBA00022670"/>
    </source>
</evidence>
<dbReference type="Pfam" id="PF05362">
    <property type="entry name" value="Lon_C"/>
    <property type="match status" value="1"/>
</dbReference>
<feature type="compositionally biased region" description="Basic and acidic residues" evidence="4">
    <location>
        <begin position="788"/>
        <end position="800"/>
    </location>
</feature>